<dbReference type="VEuPathDB" id="VectorBase:GPPI020990"/>
<feature type="region of interest" description="Disordered" evidence="1">
    <location>
        <begin position="101"/>
        <end position="126"/>
    </location>
</feature>
<dbReference type="Proteomes" id="UP000092460">
    <property type="component" value="Unassembled WGS sequence"/>
</dbReference>
<accession>A0A1B0B740</accession>
<reference evidence="2" key="2">
    <citation type="submission" date="2020-05" db="UniProtKB">
        <authorList>
            <consortium name="EnsemblMetazoa"/>
        </authorList>
    </citation>
    <scope>IDENTIFICATION</scope>
    <source>
        <strain evidence="2">IAEA</strain>
    </source>
</reference>
<feature type="compositionally biased region" description="Acidic residues" evidence="1">
    <location>
        <begin position="106"/>
        <end position="126"/>
    </location>
</feature>
<dbReference type="AlphaFoldDB" id="A0A1B0B740"/>
<reference evidence="3" key="1">
    <citation type="submission" date="2015-01" db="EMBL/GenBank/DDBJ databases">
        <authorList>
            <person name="Aksoy S."/>
            <person name="Warren W."/>
            <person name="Wilson R.K."/>
        </authorList>
    </citation>
    <scope>NUCLEOTIDE SEQUENCE [LARGE SCALE GENOMIC DNA]</scope>
    <source>
        <strain evidence="3">IAEA</strain>
    </source>
</reference>
<evidence type="ECO:0000313" key="2">
    <source>
        <dbReference type="EnsemblMetazoa" id="GPPI020990-PA"/>
    </source>
</evidence>
<sequence>MPLEKLYLTRKIVGAYKLTTAALNSSSSGSILHLPRFEIEAAAVFHSRHECSKQTRPITIKKRRQYIFNVRYGNSDAAFAATAANVGDVLTEVKLYAVGGGSGIDDGTDDGSGDDVSDGENDEAQV</sequence>
<protein>
    <submittedName>
        <fullName evidence="2">Uncharacterized protein</fullName>
    </submittedName>
</protein>
<evidence type="ECO:0000313" key="3">
    <source>
        <dbReference type="Proteomes" id="UP000092460"/>
    </source>
</evidence>
<name>A0A1B0B740_9MUSC</name>
<dbReference type="EnsemblMetazoa" id="GPPI020990-RA">
    <property type="protein sequence ID" value="GPPI020990-PA"/>
    <property type="gene ID" value="GPPI020990"/>
</dbReference>
<evidence type="ECO:0000256" key="1">
    <source>
        <dbReference type="SAM" id="MobiDB-lite"/>
    </source>
</evidence>
<keyword evidence="3" id="KW-1185">Reference proteome</keyword>
<dbReference type="EMBL" id="JXJN01009365">
    <property type="status" value="NOT_ANNOTATED_CDS"/>
    <property type="molecule type" value="Genomic_DNA"/>
</dbReference>
<dbReference type="EMBL" id="JXJN01009366">
    <property type="status" value="NOT_ANNOTATED_CDS"/>
    <property type="molecule type" value="Genomic_DNA"/>
</dbReference>
<proteinExistence type="predicted"/>
<organism evidence="2 3">
    <name type="scientific">Glossina palpalis gambiensis</name>
    <dbReference type="NCBI Taxonomy" id="67801"/>
    <lineage>
        <taxon>Eukaryota</taxon>
        <taxon>Metazoa</taxon>
        <taxon>Ecdysozoa</taxon>
        <taxon>Arthropoda</taxon>
        <taxon>Hexapoda</taxon>
        <taxon>Insecta</taxon>
        <taxon>Pterygota</taxon>
        <taxon>Neoptera</taxon>
        <taxon>Endopterygota</taxon>
        <taxon>Diptera</taxon>
        <taxon>Brachycera</taxon>
        <taxon>Muscomorpha</taxon>
        <taxon>Hippoboscoidea</taxon>
        <taxon>Glossinidae</taxon>
        <taxon>Glossina</taxon>
    </lineage>
</organism>